<feature type="signal peptide" evidence="1">
    <location>
        <begin position="1"/>
        <end position="19"/>
    </location>
</feature>
<proteinExistence type="predicted"/>
<dbReference type="EMBL" id="VCAU01000093">
    <property type="protein sequence ID" value="KAF9885588.1"/>
    <property type="molecule type" value="Genomic_DNA"/>
</dbReference>
<reference evidence="2" key="1">
    <citation type="journal article" date="2019" name="Beilstein J. Org. Chem.">
        <title>Nanangenines: drimane sesquiterpenoids as the dominant metabolite cohort of a novel Australian fungus, Aspergillus nanangensis.</title>
        <authorList>
            <person name="Lacey H.J."/>
            <person name="Gilchrist C.L.M."/>
            <person name="Crombie A."/>
            <person name="Kalaitzis J.A."/>
            <person name="Vuong D."/>
            <person name="Rutledge P.J."/>
            <person name="Turner P."/>
            <person name="Pitt J.I."/>
            <person name="Lacey E."/>
            <person name="Chooi Y.H."/>
            <person name="Piggott A.M."/>
        </authorList>
    </citation>
    <scope>NUCLEOTIDE SEQUENCE</scope>
    <source>
        <strain evidence="2">MST-FP2251</strain>
    </source>
</reference>
<keyword evidence="1" id="KW-0732">Signal</keyword>
<comment type="caution">
    <text evidence="2">The sequence shown here is derived from an EMBL/GenBank/DDBJ whole genome shotgun (WGS) entry which is preliminary data.</text>
</comment>
<sequence>MKTSPLFTAALSMAGIAIAAPSSSYPYSIGELSLKHLIESQTWDFTFTLTERSPSGEAQGSTNCHVGWVNGDVAVPPASPAPCDDTRFHFFFPTGASNDENYDLAIEGPVGTGSTEIIAGPKYQCGPYDGPIGNIDRECKIVNGGAFYVKV</sequence>
<evidence type="ECO:0000313" key="3">
    <source>
        <dbReference type="Proteomes" id="UP001194746"/>
    </source>
</evidence>
<protein>
    <recommendedName>
        <fullName evidence="4">AA1-like domain-containing protein</fullName>
    </recommendedName>
</protein>
<name>A0AAD4CGX3_ASPNN</name>
<accession>A0AAD4CGX3</accession>
<evidence type="ECO:0000256" key="1">
    <source>
        <dbReference type="SAM" id="SignalP"/>
    </source>
</evidence>
<dbReference type="AlphaFoldDB" id="A0AAD4CGX3"/>
<organism evidence="2 3">
    <name type="scientific">Aspergillus nanangensis</name>
    <dbReference type="NCBI Taxonomy" id="2582783"/>
    <lineage>
        <taxon>Eukaryota</taxon>
        <taxon>Fungi</taxon>
        <taxon>Dikarya</taxon>
        <taxon>Ascomycota</taxon>
        <taxon>Pezizomycotina</taxon>
        <taxon>Eurotiomycetes</taxon>
        <taxon>Eurotiomycetidae</taxon>
        <taxon>Eurotiales</taxon>
        <taxon>Aspergillaceae</taxon>
        <taxon>Aspergillus</taxon>
        <taxon>Aspergillus subgen. Circumdati</taxon>
    </lineage>
</organism>
<reference evidence="2" key="2">
    <citation type="submission" date="2020-02" db="EMBL/GenBank/DDBJ databases">
        <authorList>
            <person name="Gilchrist C.L.M."/>
            <person name="Chooi Y.-H."/>
        </authorList>
    </citation>
    <scope>NUCLEOTIDE SEQUENCE</scope>
    <source>
        <strain evidence="2">MST-FP2251</strain>
    </source>
</reference>
<evidence type="ECO:0000313" key="2">
    <source>
        <dbReference type="EMBL" id="KAF9885588.1"/>
    </source>
</evidence>
<dbReference type="Proteomes" id="UP001194746">
    <property type="component" value="Unassembled WGS sequence"/>
</dbReference>
<gene>
    <name evidence="2" type="ORF">FE257_012794</name>
</gene>
<evidence type="ECO:0008006" key="4">
    <source>
        <dbReference type="Google" id="ProtNLM"/>
    </source>
</evidence>
<feature type="chain" id="PRO_5041953089" description="AA1-like domain-containing protein" evidence="1">
    <location>
        <begin position="20"/>
        <end position="151"/>
    </location>
</feature>
<keyword evidence="3" id="KW-1185">Reference proteome</keyword>